<comment type="caution">
    <text evidence="7">The sequence shown here is derived from an EMBL/GenBank/DDBJ whole genome shotgun (WGS) entry which is preliminary data.</text>
</comment>
<comment type="subcellular location">
    <subcellularLocation>
        <location evidence="1">Membrane</location>
        <topology evidence="1">Multi-pass membrane protein</topology>
    </subcellularLocation>
</comment>
<evidence type="ECO:0000313" key="8">
    <source>
        <dbReference type="Proteomes" id="UP000530660"/>
    </source>
</evidence>
<gene>
    <name evidence="7" type="ORF">F1559_001848</name>
</gene>
<dbReference type="GO" id="GO:0016567">
    <property type="term" value="P:protein ubiquitination"/>
    <property type="evidence" value="ECO:0007669"/>
    <property type="project" value="TreeGrafter"/>
</dbReference>
<evidence type="ECO:0000256" key="4">
    <source>
        <dbReference type="ARBA" id="ARBA00023136"/>
    </source>
</evidence>
<dbReference type="PANTHER" id="PTHR14255">
    <property type="entry name" value="CEREBLON"/>
    <property type="match status" value="1"/>
</dbReference>
<evidence type="ECO:0000313" key="7">
    <source>
        <dbReference type="EMBL" id="KAF6004416.1"/>
    </source>
</evidence>
<feature type="region of interest" description="Disordered" evidence="5">
    <location>
        <begin position="53"/>
        <end position="203"/>
    </location>
</feature>
<organism evidence="7 8">
    <name type="scientific">Cyanidiococcus yangmingshanensis</name>
    <dbReference type="NCBI Taxonomy" id="2690220"/>
    <lineage>
        <taxon>Eukaryota</taxon>
        <taxon>Rhodophyta</taxon>
        <taxon>Bangiophyceae</taxon>
        <taxon>Cyanidiales</taxon>
        <taxon>Cyanidiaceae</taxon>
        <taxon>Cyanidiococcus</taxon>
    </lineage>
</organism>
<feature type="transmembrane region" description="Helical" evidence="6">
    <location>
        <begin position="558"/>
        <end position="578"/>
    </location>
</feature>
<dbReference type="InterPro" id="IPR002781">
    <property type="entry name" value="TM_pro_TauE-like"/>
</dbReference>
<proteinExistence type="predicted"/>
<keyword evidence="2 6" id="KW-0812">Transmembrane</keyword>
<feature type="transmembrane region" description="Helical" evidence="6">
    <location>
        <begin position="406"/>
        <end position="428"/>
    </location>
</feature>
<feature type="transmembrane region" description="Helical" evidence="6">
    <location>
        <begin position="373"/>
        <end position="394"/>
    </location>
</feature>
<feature type="transmembrane region" description="Helical" evidence="6">
    <location>
        <begin position="533"/>
        <end position="552"/>
    </location>
</feature>
<dbReference type="GO" id="GO:0031464">
    <property type="term" value="C:Cul4A-RING E3 ubiquitin ligase complex"/>
    <property type="evidence" value="ECO:0007669"/>
    <property type="project" value="TreeGrafter"/>
</dbReference>
<feature type="compositionally biased region" description="Basic and acidic residues" evidence="5">
    <location>
        <begin position="53"/>
        <end position="62"/>
    </location>
</feature>
<reference evidence="7 8" key="1">
    <citation type="journal article" date="2020" name="J. Phycol.">
        <title>Comparative genome analysis reveals Cyanidiococcus gen. nov., a new extremophilic red algal genus sister to Cyanidioschyzon (Cyanidioschyzonaceae, Rhodophyta).</title>
        <authorList>
            <person name="Liu S.-L."/>
            <person name="Chiang Y.-R."/>
            <person name="Yoon H.S."/>
            <person name="Fu H.-Y."/>
        </authorList>
    </citation>
    <scope>NUCLEOTIDE SEQUENCE [LARGE SCALE GENOMIC DNA]</scope>
    <source>
        <strain evidence="7 8">THAL066</strain>
    </source>
</reference>
<feature type="transmembrane region" description="Helical" evidence="6">
    <location>
        <begin position="20"/>
        <end position="40"/>
    </location>
</feature>
<feature type="compositionally biased region" description="Polar residues" evidence="5">
    <location>
        <begin position="77"/>
        <end position="95"/>
    </location>
</feature>
<keyword evidence="3 6" id="KW-1133">Transmembrane helix</keyword>
<keyword evidence="4 6" id="KW-0472">Membrane</keyword>
<protein>
    <recommendedName>
        <fullName evidence="9">Transmembrane protein</fullName>
    </recommendedName>
</protein>
<evidence type="ECO:0000256" key="3">
    <source>
        <dbReference type="ARBA" id="ARBA00022989"/>
    </source>
</evidence>
<evidence type="ECO:0000256" key="1">
    <source>
        <dbReference type="ARBA" id="ARBA00004141"/>
    </source>
</evidence>
<evidence type="ECO:0000256" key="2">
    <source>
        <dbReference type="ARBA" id="ARBA00022692"/>
    </source>
</evidence>
<feature type="compositionally biased region" description="Low complexity" evidence="5">
    <location>
        <begin position="174"/>
        <end position="185"/>
    </location>
</feature>
<feature type="transmembrane region" description="Helical" evidence="6">
    <location>
        <begin position="502"/>
        <end position="521"/>
    </location>
</feature>
<name>A0A7J7IMS5_9RHOD</name>
<dbReference type="EMBL" id="VWRR01000003">
    <property type="protein sequence ID" value="KAF6004416.1"/>
    <property type="molecule type" value="Genomic_DNA"/>
</dbReference>
<dbReference type="GO" id="GO:0016020">
    <property type="term" value="C:membrane"/>
    <property type="evidence" value="ECO:0007669"/>
    <property type="project" value="UniProtKB-SubCell"/>
</dbReference>
<evidence type="ECO:0008006" key="9">
    <source>
        <dbReference type="Google" id="ProtNLM"/>
    </source>
</evidence>
<sequence length="605" mass="67199">MPFFLCGTTPGYFLNISLPAYFTGFVLAAMLLALTVQSFLSGTRMTRRQWQNRRERLDHERQLASSDASVRRGETLDAQTAGTTLSDTLKGSGTEESSRQHLQAVLSPEPQTDNITHVQEGPNEPSTFRNSVPPLSDLEAAALSSTHSRGQLGRMFRHRTVRAHPDQVRTRATSSSESKNSNGMSLVMASSSTNPALGNAQGAFPASADQHALGGTAAQLQHDDQPTCEACQNESVTAGDGATFIPGLRRSISFQDTDLATRRHLPRDDSVASCLTLRPRGRHSHSGVLRTASLYEDLAGLYTVHIDEPERRSRSKTTSTDRTESIHVDELNLMDSQRSKRGRFWRLLDPVLFSRNLEEMLEAERPWFPWRHIVFLVFLVLILFVCQFLSGAPYARSPVGVQLCGAVFWIIFTIQELALFSLGVLTVFRNLRLRGLRAEYGYPWFEHDGLTDMRWDGRNLYVYPAFIIVIGAIDSWTGLSSSALIIPYLYLIARTDLVTVQSSMAVVNLVASLAAAMVFLVDGRLNVGYSLFFGLWAMLGSYCGVFFVYYLVDRFQVRGFIILAISIAFLTATAIVLYEAIHNVLAAQAANVGWQMVNICKATYL</sequence>
<dbReference type="Pfam" id="PF01925">
    <property type="entry name" value="TauE"/>
    <property type="match status" value="1"/>
</dbReference>
<dbReference type="Proteomes" id="UP000530660">
    <property type="component" value="Unassembled WGS sequence"/>
</dbReference>
<evidence type="ECO:0000256" key="5">
    <source>
        <dbReference type="SAM" id="MobiDB-lite"/>
    </source>
</evidence>
<feature type="transmembrane region" description="Helical" evidence="6">
    <location>
        <begin position="460"/>
        <end position="490"/>
    </location>
</feature>
<evidence type="ECO:0000256" key="6">
    <source>
        <dbReference type="SAM" id="Phobius"/>
    </source>
</evidence>
<dbReference type="AlphaFoldDB" id="A0A7J7IMS5"/>
<keyword evidence="8" id="KW-1185">Reference proteome</keyword>
<accession>A0A7J7IMS5</accession>
<dbReference type="PANTHER" id="PTHR14255:SF3">
    <property type="entry name" value="SULFITE EXPORTER TAUE_SAFE FAMILY PROTEIN 5-RELATED"/>
    <property type="match status" value="1"/>
</dbReference>
<dbReference type="OrthoDB" id="305451at2759"/>